<feature type="compositionally biased region" description="Basic residues" evidence="1">
    <location>
        <begin position="1029"/>
        <end position="1047"/>
    </location>
</feature>
<dbReference type="GeneID" id="83204976"/>
<sequence>MATANTNRSKLPGPASLKITPSNSPILRPGSRSLSRSSHQSSLSLQTVLGTTTTTPNGFSSHDQSKSFALYAGSAAVLAELDDDANVTQRFFRARPSATSMNPTTSFYNQSTPPTTPDTRSRSIQQIRSNPHLNLPNVATPSSDLPENGSPRTLSSRERIKAVTSVSISPNGRFLAVGETGYNPRVMIFSTAKDASPDVPLSILSEHTFGVRCLAFSPDSQYLATLGSMNDGFLFIWTINLKNGSAKLHSTNRCTSFVRDICWIGQSLVTVGVRHVKVWRLPTPRPISPTKTRLASDSAGPSPSPAPKALSGRNCLLGALGDTTFSCVSSISDQEAVVGTESGAVCLIDDRESSQKLTVITQVGFCIASLAVDFDRETIWVGGRGRKMQRLSFDAVRSPPNPAPMSPARSEKGVLEKRSKIPAITCMGSLFSHMVTVESTREIHIYPIDALREEGEQELGETSMPAHRDPVYGVRSLGKPNELKADFFSWSRNGSVNFWDSRGKCLNSRLVPLEQNYATEDEMSNELKVVRAGEQGKWFVSGDKLGILKLLAGSSPWVCTAEVRAHGGEITDIALHSSAESTLVATSGRDRMVQLFEKKDDSLELVQTMDEHVGSVGQIMFMNDGEKLLSSSADRTILIRERATREEEGSTLVAYLISKVVTLKASPVSMTLCPDDSNALYLSTMDRNISKFDVPSARQLHSFRAADSDGNDAVIMCSLTVKSEVPGQSPKLLIGLSSTDKSIRVYDLEKDTLIAGEFGHTEGVSDVLLLDGNDDPDKPQTQRSLISAGIDGILMIWGLCVQPQASLEASLNGREEEEPAKETTAARPPLRKVLSRSEMAGFRPENTNPYPIGTPTPVRDLSPTLRRKLSKLSLTPSNLKNQSVAETPSPPNRLSPTNPSERSRRSPSPVSPRSKPPSSRKPTSAKNHNRRTSLDFRNRKVSGRGEFGSLEMSTEQLCRTLKTYRRKLNGSSQKIQAHKELERELSLTLRAVNARAINSDESGETETDSGKEIDRRPSYSSVSSLSPRQPRRQSSKHRPQHVPHTPRHAPSTPVLRQKGLEKVSRSQSYDAATGK</sequence>
<dbReference type="Gene3D" id="2.130.10.10">
    <property type="entry name" value="YVTN repeat-like/Quinoprotein amine dehydrogenase"/>
    <property type="match status" value="3"/>
</dbReference>
<feature type="region of interest" description="Disordered" evidence="1">
    <location>
        <begin position="810"/>
        <end position="941"/>
    </location>
</feature>
<feature type="compositionally biased region" description="Low complexity" evidence="1">
    <location>
        <begin position="895"/>
        <end position="924"/>
    </location>
</feature>
<organism evidence="2 3">
    <name type="scientific">Penicillium chermesinum</name>
    <dbReference type="NCBI Taxonomy" id="63820"/>
    <lineage>
        <taxon>Eukaryota</taxon>
        <taxon>Fungi</taxon>
        <taxon>Dikarya</taxon>
        <taxon>Ascomycota</taxon>
        <taxon>Pezizomycotina</taxon>
        <taxon>Eurotiomycetes</taxon>
        <taxon>Eurotiomycetidae</taxon>
        <taxon>Eurotiales</taxon>
        <taxon>Aspergillaceae</taxon>
        <taxon>Penicillium</taxon>
    </lineage>
</organism>
<dbReference type="Pfam" id="PF00400">
    <property type="entry name" value="WD40"/>
    <property type="match status" value="3"/>
</dbReference>
<evidence type="ECO:0000313" key="3">
    <source>
        <dbReference type="Proteomes" id="UP001150941"/>
    </source>
</evidence>
<feature type="compositionally biased region" description="Low complexity" evidence="1">
    <location>
        <begin position="31"/>
        <end position="44"/>
    </location>
</feature>
<dbReference type="PANTHER" id="PTHR45589">
    <property type="entry name" value="WD REPEAT DOMAIN 62, ISOFORM G"/>
    <property type="match status" value="1"/>
</dbReference>
<gene>
    <name evidence="2" type="ORF">N7468_008377</name>
</gene>
<feature type="compositionally biased region" description="Low complexity" evidence="1">
    <location>
        <begin position="1018"/>
        <end position="1028"/>
    </location>
</feature>
<feature type="region of interest" description="Disordered" evidence="1">
    <location>
        <begin position="395"/>
        <end position="414"/>
    </location>
</feature>
<dbReference type="EMBL" id="JAPQKS010000006">
    <property type="protein sequence ID" value="KAJ5223835.1"/>
    <property type="molecule type" value="Genomic_DNA"/>
</dbReference>
<feature type="compositionally biased region" description="Basic and acidic residues" evidence="1">
    <location>
        <begin position="1008"/>
        <end position="1017"/>
    </location>
</feature>
<dbReference type="PANTHER" id="PTHR45589:SF1">
    <property type="entry name" value="WD REPEAT DOMAIN 62, ISOFORM G"/>
    <property type="match status" value="1"/>
</dbReference>
<keyword evidence="3" id="KW-1185">Reference proteome</keyword>
<feature type="region of interest" description="Disordered" evidence="1">
    <location>
        <begin position="1"/>
        <end position="44"/>
    </location>
</feature>
<dbReference type="SMART" id="SM00320">
    <property type="entry name" value="WD40"/>
    <property type="match status" value="8"/>
</dbReference>
<dbReference type="OrthoDB" id="6252103at2759"/>
<dbReference type="InterPro" id="IPR001680">
    <property type="entry name" value="WD40_rpt"/>
</dbReference>
<dbReference type="InterPro" id="IPR036322">
    <property type="entry name" value="WD40_repeat_dom_sf"/>
</dbReference>
<proteinExistence type="predicted"/>
<dbReference type="InterPro" id="IPR015943">
    <property type="entry name" value="WD40/YVTN_repeat-like_dom_sf"/>
</dbReference>
<feature type="region of interest" description="Disordered" evidence="1">
    <location>
        <begin position="998"/>
        <end position="1075"/>
    </location>
</feature>
<feature type="compositionally biased region" description="Polar residues" evidence="1">
    <location>
        <begin position="1065"/>
        <end position="1075"/>
    </location>
</feature>
<evidence type="ECO:0000256" key="1">
    <source>
        <dbReference type="SAM" id="MobiDB-lite"/>
    </source>
</evidence>
<evidence type="ECO:0008006" key="4">
    <source>
        <dbReference type="Google" id="ProtNLM"/>
    </source>
</evidence>
<accession>A0A9W9TJT4</accession>
<dbReference type="AlphaFoldDB" id="A0A9W9TJT4"/>
<reference evidence="2" key="1">
    <citation type="submission" date="2022-11" db="EMBL/GenBank/DDBJ databases">
        <authorList>
            <person name="Petersen C."/>
        </authorList>
    </citation>
    <scope>NUCLEOTIDE SEQUENCE</scope>
    <source>
        <strain evidence="2">IBT 19713</strain>
    </source>
</reference>
<dbReference type="Proteomes" id="UP001150941">
    <property type="component" value="Unassembled WGS sequence"/>
</dbReference>
<name>A0A9W9TJT4_9EURO</name>
<feature type="compositionally biased region" description="Polar residues" evidence="1">
    <location>
        <begin position="124"/>
        <end position="154"/>
    </location>
</feature>
<dbReference type="RefSeq" id="XP_058328018.1">
    <property type="nucleotide sequence ID" value="XM_058477673.1"/>
</dbReference>
<dbReference type="InterPro" id="IPR052779">
    <property type="entry name" value="WDR62"/>
</dbReference>
<reference evidence="2" key="2">
    <citation type="journal article" date="2023" name="IMA Fungus">
        <title>Comparative genomic study of the Penicillium genus elucidates a diverse pangenome and 15 lateral gene transfer events.</title>
        <authorList>
            <person name="Petersen C."/>
            <person name="Sorensen T."/>
            <person name="Nielsen M.R."/>
            <person name="Sondergaard T.E."/>
            <person name="Sorensen J.L."/>
            <person name="Fitzpatrick D.A."/>
            <person name="Frisvad J.C."/>
            <person name="Nielsen K.L."/>
        </authorList>
    </citation>
    <scope>NUCLEOTIDE SEQUENCE</scope>
    <source>
        <strain evidence="2">IBT 19713</strain>
    </source>
</reference>
<feature type="region of interest" description="Disordered" evidence="1">
    <location>
        <begin position="94"/>
        <end position="157"/>
    </location>
</feature>
<feature type="compositionally biased region" description="Polar residues" evidence="1">
    <location>
        <begin position="872"/>
        <end position="886"/>
    </location>
</feature>
<protein>
    <recommendedName>
        <fullName evidence="4">WD repeat protein</fullName>
    </recommendedName>
</protein>
<evidence type="ECO:0000313" key="2">
    <source>
        <dbReference type="EMBL" id="KAJ5223835.1"/>
    </source>
</evidence>
<comment type="caution">
    <text evidence="2">The sequence shown here is derived from an EMBL/GenBank/DDBJ whole genome shotgun (WGS) entry which is preliminary data.</text>
</comment>
<feature type="compositionally biased region" description="Polar residues" evidence="1">
    <location>
        <begin position="97"/>
        <end position="110"/>
    </location>
</feature>
<dbReference type="SUPFAM" id="SSF50978">
    <property type="entry name" value="WD40 repeat-like"/>
    <property type="match status" value="1"/>
</dbReference>